<proteinExistence type="predicted"/>
<organism evidence="2">
    <name type="scientific">Chromulina nebulosa</name>
    <dbReference type="NCBI Taxonomy" id="96789"/>
    <lineage>
        <taxon>Eukaryota</taxon>
        <taxon>Sar</taxon>
        <taxon>Stramenopiles</taxon>
        <taxon>Ochrophyta</taxon>
        <taxon>Chrysophyceae</taxon>
        <taxon>Chromulinales</taxon>
        <taxon>Chromulinaceae</taxon>
        <taxon>Chromulina</taxon>
    </lineage>
</organism>
<evidence type="ECO:0000256" key="1">
    <source>
        <dbReference type="SAM" id="MobiDB-lite"/>
    </source>
</evidence>
<protein>
    <submittedName>
        <fullName evidence="2">Uncharacterized protein</fullName>
    </submittedName>
</protein>
<name>A0A7S0XDF2_9STRA</name>
<feature type="region of interest" description="Disordered" evidence="1">
    <location>
        <begin position="1"/>
        <end position="143"/>
    </location>
</feature>
<evidence type="ECO:0000313" key="2">
    <source>
        <dbReference type="EMBL" id="CAD8716115.1"/>
    </source>
</evidence>
<feature type="compositionally biased region" description="Polar residues" evidence="1">
    <location>
        <begin position="126"/>
        <end position="136"/>
    </location>
</feature>
<sequence length="266" mass="30022">MPINSTNKIREPVGYGNRKVQTAPTVGRTSNEGNNDNYSIDSKNLSPSMSTASISNSKPPIDGLAKELTLKSGKSHIERQMKARKEKEDQQNRLKWKFKTNTIPTGGADQSTTKQISIPPLDNPSGFLNMQINDSSDTNDRRNSISSQLQYNNDYTNVDLPDMDEPIVELLERERREWHEERMKLLQCLHLQQLELDQRSMAAHEKAADIAKEFAKAIEGFEERLVSVETTVQKEIMAIKLIAESLKSSVSLLLTHQQGNQNQNSN</sequence>
<reference evidence="2" key="1">
    <citation type="submission" date="2021-01" db="EMBL/GenBank/DDBJ databases">
        <authorList>
            <person name="Corre E."/>
            <person name="Pelletier E."/>
            <person name="Niang G."/>
            <person name="Scheremetjew M."/>
            <person name="Finn R."/>
            <person name="Kale V."/>
            <person name="Holt S."/>
            <person name="Cochrane G."/>
            <person name="Meng A."/>
            <person name="Brown T."/>
            <person name="Cohen L."/>
        </authorList>
    </citation>
    <scope>NUCLEOTIDE SEQUENCE</scope>
    <source>
        <strain evidence="2">UTEXLB2642</strain>
    </source>
</reference>
<accession>A0A7S0XDF2</accession>
<feature type="compositionally biased region" description="Basic and acidic residues" evidence="1">
    <location>
        <begin position="64"/>
        <end position="92"/>
    </location>
</feature>
<feature type="compositionally biased region" description="Polar residues" evidence="1">
    <location>
        <begin position="19"/>
        <end position="58"/>
    </location>
</feature>
<dbReference type="AlphaFoldDB" id="A0A7S0XDF2"/>
<feature type="compositionally biased region" description="Polar residues" evidence="1">
    <location>
        <begin position="99"/>
        <end position="116"/>
    </location>
</feature>
<gene>
    <name evidence="2" type="ORF">CNEB1095_LOCUS1698</name>
</gene>
<dbReference type="EMBL" id="HBFD01002648">
    <property type="protein sequence ID" value="CAD8716115.1"/>
    <property type="molecule type" value="Transcribed_RNA"/>
</dbReference>